<keyword evidence="3" id="KW-1185">Reference proteome</keyword>
<reference evidence="2 3" key="1">
    <citation type="submission" date="2020-08" db="EMBL/GenBank/DDBJ databases">
        <title>Genomic Encyclopedia of Type Strains, Phase IV (KMG-IV): sequencing the most valuable type-strain genomes for metagenomic binning, comparative biology and taxonomic classification.</title>
        <authorList>
            <person name="Goeker M."/>
        </authorList>
    </citation>
    <scope>NUCLEOTIDE SEQUENCE [LARGE SCALE GENOMIC DNA]</scope>
    <source>
        <strain evidence="2 3">DSM 24448</strain>
    </source>
</reference>
<keyword evidence="1" id="KW-0732">Signal</keyword>
<feature type="signal peptide" evidence="1">
    <location>
        <begin position="1"/>
        <end position="19"/>
    </location>
</feature>
<dbReference type="RefSeq" id="WP_123288319.1">
    <property type="nucleotide sequence ID" value="NZ_JACIJB010000007.1"/>
</dbReference>
<accession>A0A7W9A461</accession>
<evidence type="ECO:0000313" key="2">
    <source>
        <dbReference type="EMBL" id="MBB5661079.1"/>
    </source>
</evidence>
<comment type="caution">
    <text evidence="2">The sequence shown here is derived from an EMBL/GenBank/DDBJ whole genome shotgun (WGS) entry which is preliminary data.</text>
</comment>
<dbReference type="Proteomes" id="UP000548978">
    <property type="component" value="Unassembled WGS sequence"/>
</dbReference>
<dbReference type="AlphaFoldDB" id="A0A7W9A461"/>
<evidence type="ECO:0000256" key="1">
    <source>
        <dbReference type="SAM" id="SignalP"/>
    </source>
</evidence>
<sequence>MRRIVPTLTIGLVMLGGLAACGGANTEELQREAVGCSTYFTVLNDQILSGDPAFADRIMAALVDPAAVDADEQHETINRTLVDMAGGTDAWRAEMEPADITALESEQSALARRHVAEDRSTGAAERISTCVETWERLNR</sequence>
<gene>
    <name evidence="2" type="ORF">FHS65_001837</name>
</gene>
<dbReference type="PROSITE" id="PS51257">
    <property type="entry name" value="PROKAR_LIPOPROTEIN"/>
    <property type="match status" value="1"/>
</dbReference>
<protein>
    <submittedName>
        <fullName evidence="2">Uncharacterized protein</fullName>
    </submittedName>
</protein>
<organism evidence="2 3">
    <name type="scientific">Brevundimonas halotolerans</name>
    <dbReference type="NCBI Taxonomy" id="69670"/>
    <lineage>
        <taxon>Bacteria</taxon>
        <taxon>Pseudomonadati</taxon>
        <taxon>Pseudomonadota</taxon>
        <taxon>Alphaproteobacteria</taxon>
        <taxon>Caulobacterales</taxon>
        <taxon>Caulobacteraceae</taxon>
        <taxon>Brevundimonas</taxon>
    </lineage>
</organism>
<proteinExistence type="predicted"/>
<feature type="chain" id="PRO_5030859249" evidence="1">
    <location>
        <begin position="20"/>
        <end position="139"/>
    </location>
</feature>
<name>A0A7W9A461_9CAUL</name>
<evidence type="ECO:0000313" key="3">
    <source>
        <dbReference type="Proteomes" id="UP000548978"/>
    </source>
</evidence>
<dbReference type="EMBL" id="JACIJB010000007">
    <property type="protein sequence ID" value="MBB5661079.1"/>
    <property type="molecule type" value="Genomic_DNA"/>
</dbReference>